<evidence type="ECO:0000313" key="1">
    <source>
        <dbReference type="EMBL" id="PIV06902.1"/>
    </source>
</evidence>
<accession>A0A2M7BN45</accession>
<dbReference type="EMBL" id="PEVB01000094">
    <property type="protein sequence ID" value="PIV06902.1"/>
    <property type="molecule type" value="Genomic_DNA"/>
</dbReference>
<evidence type="ECO:0000313" key="2">
    <source>
        <dbReference type="Proteomes" id="UP000229191"/>
    </source>
</evidence>
<sequence length="123" mass="14095">MSIITLRQRKKNDGNIEELGVLNTIEQCMANSLRTHNIPVTRQEINDRMARYRAEMNKCAVAFNPTGVCNLYACSRGVCDNSDIMRTHIVAVADGRENELYRDVNSKELFYKGRRVSSLNFYS</sequence>
<dbReference type="Proteomes" id="UP000229191">
    <property type="component" value="Unassembled WGS sequence"/>
</dbReference>
<organism evidence="1 2">
    <name type="scientific">Candidatus Shapirobacteria bacterium CG03_land_8_20_14_0_80_35_14</name>
    <dbReference type="NCBI Taxonomy" id="1974878"/>
    <lineage>
        <taxon>Bacteria</taxon>
        <taxon>Candidatus Shapironibacteriota</taxon>
    </lineage>
</organism>
<name>A0A2M7BN45_9BACT</name>
<dbReference type="AlphaFoldDB" id="A0A2M7BN45"/>
<gene>
    <name evidence="1" type="ORF">COS53_03455</name>
</gene>
<comment type="caution">
    <text evidence="1">The sequence shown here is derived from an EMBL/GenBank/DDBJ whole genome shotgun (WGS) entry which is preliminary data.</text>
</comment>
<proteinExistence type="predicted"/>
<protein>
    <submittedName>
        <fullName evidence="1">Uncharacterized protein</fullName>
    </submittedName>
</protein>
<reference evidence="2" key="1">
    <citation type="submission" date="2017-09" db="EMBL/GenBank/DDBJ databases">
        <title>Depth-based differentiation of microbial function through sediment-hosted aquifers and enrichment of novel symbionts in the deep terrestrial subsurface.</title>
        <authorList>
            <person name="Probst A.J."/>
            <person name="Ladd B."/>
            <person name="Jarett J.K."/>
            <person name="Geller-Mcgrath D.E."/>
            <person name="Sieber C.M.K."/>
            <person name="Emerson J.B."/>
            <person name="Anantharaman K."/>
            <person name="Thomas B.C."/>
            <person name="Malmstrom R."/>
            <person name="Stieglmeier M."/>
            <person name="Klingl A."/>
            <person name="Woyke T."/>
            <person name="Ryan C.M."/>
            <person name="Banfield J.F."/>
        </authorList>
    </citation>
    <scope>NUCLEOTIDE SEQUENCE [LARGE SCALE GENOMIC DNA]</scope>
</reference>